<protein>
    <submittedName>
        <fullName evidence="1">Uncharacterized protein</fullName>
    </submittedName>
</protein>
<reference evidence="2" key="1">
    <citation type="submission" date="2024-06" db="EMBL/GenBank/DDBJ databases">
        <authorList>
            <person name="Ryan C."/>
        </authorList>
    </citation>
    <scope>NUCLEOTIDE SEQUENCE [LARGE SCALE GENOMIC DNA]</scope>
</reference>
<proteinExistence type="predicted"/>
<dbReference type="Proteomes" id="UP001497457">
    <property type="component" value="Chromosome 28b"/>
</dbReference>
<name>A0ABC9C0P7_9POAL</name>
<gene>
    <name evidence="1" type="ORF">URODEC1_LOCUS70283</name>
</gene>
<dbReference type="AlphaFoldDB" id="A0ABC9C0P7"/>
<organism evidence="1 2">
    <name type="scientific">Urochloa decumbens</name>
    <dbReference type="NCBI Taxonomy" id="240449"/>
    <lineage>
        <taxon>Eukaryota</taxon>
        <taxon>Viridiplantae</taxon>
        <taxon>Streptophyta</taxon>
        <taxon>Embryophyta</taxon>
        <taxon>Tracheophyta</taxon>
        <taxon>Spermatophyta</taxon>
        <taxon>Magnoliopsida</taxon>
        <taxon>Liliopsida</taxon>
        <taxon>Poales</taxon>
        <taxon>Poaceae</taxon>
        <taxon>PACMAD clade</taxon>
        <taxon>Panicoideae</taxon>
        <taxon>Panicodae</taxon>
        <taxon>Paniceae</taxon>
        <taxon>Melinidinae</taxon>
        <taxon>Urochloa</taxon>
    </lineage>
</organism>
<dbReference type="EMBL" id="OZ075138">
    <property type="protein sequence ID" value="CAL5011076.1"/>
    <property type="molecule type" value="Genomic_DNA"/>
</dbReference>
<accession>A0ABC9C0P7</accession>
<evidence type="ECO:0000313" key="2">
    <source>
        <dbReference type="Proteomes" id="UP001497457"/>
    </source>
</evidence>
<reference evidence="1 2" key="2">
    <citation type="submission" date="2024-10" db="EMBL/GenBank/DDBJ databases">
        <authorList>
            <person name="Ryan C."/>
        </authorList>
    </citation>
    <scope>NUCLEOTIDE SEQUENCE [LARGE SCALE GENOMIC DNA]</scope>
</reference>
<keyword evidence="2" id="KW-1185">Reference proteome</keyword>
<sequence>MARERPERRSATVGMVIDGDTVGKNDVVVAVHLEEALRKAKAERCNMNARREIEISWESFNCVMFKAKDMTHLNDNFDGPWTEGAQYKISRIKKWWYRNTYTYALAYTGELMDALKNVNRYLGGHITFISDDFKSFVGPPVEAAGTGEKRVTGHSGRCFIVGLAKFST</sequence>
<evidence type="ECO:0000313" key="1">
    <source>
        <dbReference type="EMBL" id="CAL5011076.1"/>
    </source>
</evidence>